<dbReference type="EMBL" id="VDEP01000040">
    <property type="protein sequence ID" value="KAA1135241.1"/>
    <property type="molecule type" value="Genomic_DNA"/>
</dbReference>
<feature type="compositionally biased region" description="Basic and acidic residues" evidence="2">
    <location>
        <begin position="334"/>
        <end position="345"/>
    </location>
</feature>
<dbReference type="EMBL" id="VSWC01000170">
    <property type="protein sequence ID" value="KAA1072130.1"/>
    <property type="molecule type" value="Genomic_DNA"/>
</dbReference>
<gene>
    <name evidence="3" type="ORF">PGT21_028606</name>
    <name evidence="4" type="ORF">PGTUg99_021289</name>
</gene>
<name>A0A5B0SAP2_PUCGR</name>
<dbReference type="PANTHER" id="PTHR15157:SF5">
    <property type="entry name" value="UV RADIATION RESISTANCE-ASSOCIATED GENE PROTEIN"/>
    <property type="match status" value="1"/>
</dbReference>
<dbReference type="OrthoDB" id="72772at2759"/>
<proteinExistence type="predicted"/>
<dbReference type="Proteomes" id="UP000324748">
    <property type="component" value="Unassembled WGS sequence"/>
</dbReference>
<feature type="region of interest" description="Disordered" evidence="2">
    <location>
        <begin position="316"/>
        <end position="511"/>
    </location>
</feature>
<reference evidence="5 6" key="1">
    <citation type="submission" date="2019-05" db="EMBL/GenBank/DDBJ databases">
        <title>Emergence of the Ug99 lineage of the wheat stem rust pathogen through somatic hybridization.</title>
        <authorList>
            <person name="Li F."/>
            <person name="Upadhyaya N.M."/>
            <person name="Sperschneider J."/>
            <person name="Matny O."/>
            <person name="Nguyen-Phuc H."/>
            <person name="Mago R."/>
            <person name="Raley C."/>
            <person name="Miller M.E."/>
            <person name="Silverstein K.A.T."/>
            <person name="Henningsen E."/>
            <person name="Hirsch C.D."/>
            <person name="Visser B."/>
            <person name="Pretorius Z.A."/>
            <person name="Steffenson B.J."/>
            <person name="Schwessinger B."/>
            <person name="Dodds P.N."/>
            <person name="Figueroa M."/>
        </authorList>
    </citation>
    <scope>NUCLEOTIDE SEQUENCE [LARGE SCALE GENOMIC DNA]</scope>
    <source>
        <strain evidence="3">21-0</strain>
        <strain evidence="4 6">Ug99</strain>
    </source>
</reference>
<feature type="compositionally biased region" description="Low complexity" evidence="2">
    <location>
        <begin position="365"/>
        <end position="377"/>
    </location>
</feature>
<feature type="compositionally biased region" description="Pro residues" evidence="2">
    <location>
        <begin position="452"/>
        <end position="461"/>
    </location>
</feature>
<keyword evidence="5" id="KW-1185">Reference proteome</keyword>
<comment type="caution">
    <text evidence="4">The sequence shown here is derived from an EMBL/GenBank/DDBJ whole genome shotgun (WGS) entry which is preliminary data.</text>
</comment>
<evidence type="ECO:0000256" key="2">
    <source>
        <dbReference type="SAM" id="MobiDB-lite"/>
    </source>
</evidence>
<evidence type="ECO:0000313" key="3">
    <source>
        <dbReference type="EMBL" id="KAA1072130.1"/>
    </source>
</evidence>
<evidence type="ECO:0000256" key="1">
    <source>
        <dbReference type="ARBA" id="ARBA00023054"/>
    </source>
</evidence>
<dbReference type="GO" id="GO:0000149">
    <property type="term" value="F:SNARE binding"/>
    <property type="evidence" value="ECO:0007669"/>
    <property type="project" value="TreeGrafter"/>
</dbReference>
<keyword evidence="1" id="KW-0175">Coiled coil</keyword>
<evidence type="ECO:0008006" key="7">
    <source>
        <dbReference type="Google" id="ProtNLM"/>
    </source>
</evidence>
<sequence>MEEEEELKPTQEEIRIVERTLKVHARENSQFHLSRKLSEIHQNLDRLNSQQTSTEIRLLRLQDQLRQRQGELKRRRKLNEAARDSLTEARLKNLIEKRERLLGSELPQREACRRELSRRRSELVVDLSMIYPIEPISPSASASSSTNNPSVSRLLLFSIANIILPNLEPTQSLSNKSPLSSAAIGTTGTTPSLMIQFFNSKPLDLADDDLIVSTALGFVAHLVQLLALYLAVPLLYPVNFIGSRSLVSDLVSRIPGPRSFPLYFKGVDRFRFEYAVFLLNKNIEQILYHQKVVVSDLRHTLPNLKNLFLTLESSPITRNGENENDTSTIELDTSDNHVGKEEGSQSHHSTSAPSGADHHPDSLPRKTSLSLRSSSSKVTARLPLSPPELPPDDHQDQYQPTQDNDDDHRTLKSSPSSSLSPSLPPSKEDSSSQTEHVNHIHHDHSDHSSPSSPTPSPPSPSLPALTTAEPLHIHRNQPLHSDLNLNLHLAHPPPSSPSEKNTSSSLHQGAL</sequence>
<feature type="compositionally biased region" description="Basic and acidic residues" evidence="2">
    <location>
        <begin position="426"/>
        <end position="447"/>
    </location>
</feature>
<evidence type="ECO:0000313" key="4">
    <source>
        <dbReference type="EMBL" id="KAA1135241.1"/>
    </source>
</evidence>
<protein>
    <recommendedName>
        <fullName evidence="7">UV radiation resistance-associated protein</fullName>
    </recommendedName>
</protein>
<organism evidence="4 6">
    <name type="scientific">Puccinia graminis f. sp. tritici</name>
    <dbReference type="NCBI Taxonomy" id="56615"/>
    <lineage>
        <taxon>Eukaryota</taxon>
        <taxon>Fungi</taxon>
        <taxon>Dikarya</taxon>
        <taxon>Basidiomycota</taxon>
        <taxon>Pucciniomycotina</taxon>
        <taxon>Pucciniomycetes</taxon>
        <taxon>Pucciniales</taxon>
        <taxon>Pucciniaceae</taxon>
        <taxon>Puccinia</taxon>
    </lineage>
</organism>
<dbReference type="GO" id="GO:0035493">
    <property type="term" value="P:SNARE complex assembly"/>
    <property type="evidence" value="ECO:0007669"/>
    <property type="project" value="TreeGrafter"/>
</dbReference>
<feature type="compositionally biased region" description="Low complexity" evidence="2">
    <location>
        <begin position="412"/>
        <end position="421"/>
    </location>
</feature>
<evidence type="ECO:0000313" key="6">
    <source>
        <dbReference type="Proteomes" id="UP000325313"/>
    </source>
</evidence>
<dbReference type="AlphaFoldDB" id="A0A5B0SAP2"/>
<feature type="compositionally biased region" description="Polar residues" evidence="2">
    <location>
        <begin position="316"/>
        <end position="331"/>
    </location>
</feature>
<dbReference type="Proteomes" id="UP000325313">
    <property type="component" value="Unassembled WGS sequence"/>
</dbReference>
<accession>A0A5B0SAP2</accession>
<evidence type="ECO:0000313" key="5">
    <source>
        <dbReference type="Proteomes" id="UP000324748"/>
    </source>
</evidence>
<dbReference type="PANTHER" id="PTHR15157">
    <property type="entry name" value="UV RADIATION RESISTANCE-ASSOCIATED GENE PROTEIN"/>
    <property type="match status" value="1"/>
</dbReference>
<dbReference type="GO" id="GO:0005768">
    <property type="term" value="C:endosome"/>
    <property type="evidence" value="ECO:0007669"/>
    <property type="project" value="TreeGrafter"/>
</dbReference>
<dbReference type="GO" id="GO:0000323">
    <property type="term" value="C:lytic vacuole"/>
    <property type="evidence" value="ECO:0007669"/>
    <property type="project" value="TreeGrafter"/>
</dbReference>